<dbReference type="AlphaFoldDB" id="A0A9Q0X5X0"/>
<name>A0A9Q0X5X0_9SAUR</name>
<organism evidence="3 4">
    <name type="scientific">Phrynocephalus forsythii</name>
    <dbReference type="NCBI Taxonomy" id="171643"/>
    <lineage>
        <taxon>Eukaryota</taxon>
        <taxon>Metazoa</taxon>
        <taxon>Chordata</taxon>
        <taxon>Craniata</taxon>
        <taxon>Vertebrata</taxon>
        <taxon>Euteleostomi</taxon>
        <taxon>Lepidosauria</taxon>
        <taxon>Squamata</taxon>
        <taxon>Bifurcata</taxon>
        <taxon>Unidentata</taxon>
        <taxon>Episquamata</taxon>
        <taxon>Toxicofera</taxon>
        <taxon>Iguania</taxon>
        <taxon>Acrodonta</taxon>
        <taxon>Agamidae</taxon>
        <taxon>Agaminae</taxon>
        <taxon>Phrynocephalus</taxon>
    </lineage>
</organism>
<keyword evidence="4" id="KW-1185">Reference proteome</keyword>
<dbReference type="Proteomes" id="UP001142489">
    <property type="component" value="Unassembled WGS sequence"/>
</dbReference>
<dbReference type="GO" id="GO:0006355">
    <property type="term" value="P:regulation of DNA-templated transcription"/>
    <property type="evidence" value="ECO:0007669"/>
    <property type="project" value="InterPro"/>
</dbReference>
<dbReference type="SMART" id="SM00349">
    <property type="entry name" value="KRAB"/>
    <property type="match status" value="2"/>
</dbReference>
<reference evidence="3" key="1">
    <citation type="journal article" date="2023" name="DNA Res.">
        <title>Chromosome-level genome assembly of Phrynocephalus forsythii using third-generation DNA sequencing and Hi-C analysis.</title>
        <authorList>
            <person name="Qi Y."/>
            <person name="Zhao W."/>
            <person name="Zhao Y."/>
            <person name="Niu C."/>
            <person name="Cao S."/>
            <person name="Zhang Y."/>
        </authorList>
    </citation>
    <scope>NUCLEOTIDE SEQUENCE</scope>
    <source>
        <tissue evidence="3">Muscle</tissue>
    </source>
</reference>
<evidence type="ECO:0000259" key="2">
    <source>
        <dbReference type="PROSITE" id="PS50805"/>
    </source>
</evidence>
<gene>
    <name evidence="3" type="ORF">JRQ81_012156</name>
</gene>
<protein>
    <recommendedName>
        <fullName evidence="2">KRAB domain-containing protein</fullName>
    </recommendedName>
</protein>
<dbReference type="Pfam" id="PF01352">
    <property type="entry name" value="KRAB"/>
    <property type="match status" value="2"/>
</dbReference>
<dbReference type="PROSITE" id="PS50805">
    <property type="entry name" value="KRAB"/>
    <property type="match status" value="2"/>
</dbReference>
<feature type="domain" description="KRAB" evidence="2">
    <location>
        <begin position="14"/>
        <end position="87"/>
    </location>
</feature>
<dbReference type="InterPro" id="IPR050169">
    <property type="entry name" value="Krueppel_C2H2_ZnF"/>
</dbReference>
<feature type="region of interest" description="Disordered" evidence="1">
    <location>
        <begin position="119"/>
        <end position="155"/>
    </location>
</feature>
<dbReference type="SUPFAM" id="SSF109640">
    <property type="entry name" value="KRAB domain (Kruppel-associated box)"/>
    <property type="match status" value="2"/>
</dbReference>
<dbReference type="InterPro" id="IPR036051">
    <property type="entry name" value="KRAB_dom_sf"/>
</dbReference>
<dbReference type="InterPro" id="IPR001909">
    <property type="entry name" value="KRAB"/>
</dbReference>
<accession>A0A9Q0X5X0</accession>
<evidence type="ECO:0000313" key="3">
    <source>
        <dbReference type="EMBL" id="KAJ7303220.1"/>
    </source>
</evidence>
<dbReference type="Gene3D" id="6.10.140.140">
    <property type="match status" value="2"/>
</dbReference>
<dbReference type="PANTHER" id="PTHR23232">
    <property type="entry name" value="KRAB DOMAIN C2H2 ZINC FINGER"/>
    <property type="match status" value="1"/>
</dbReference>
<evidence type="ECO:0000256" key="1">
    <source>
        <dbReference type="SAM" id="MobiDB-lite"/>
    </source>
</evidence>
<proteinExistence type="predicted"/>
<dbReference type="EMBL" id="JAPFRF010000024">
    <property type="protein sequence ID" value="KAJ7303220.1"/>
    <property type="molecule type" value="Genomic_DNA"/>
</dbReference>
<feature type="domain" description="KRAB" evidence="2">
    <location>
        <begin position="79"/>
        <end position="158"/>
    </location>
</feature>
<dbReference type="CDD" id="cd07765">
    <property type="entry name" value="KRAB_A-box"/>
    <property type="match status" value="2"/>
</dbReference>
<comment type="caution">
    <text evidence="3">The sequence shown here is derived from an EMBL/GenBank/DDBJ whole genome shotgun (WGS) entry which is preliminary data.</text>
</comment>
<dbReference type="OrthoDB" id="9892686at2759"/>
<evidence type="ECO:0000313" key="4">
    <source>
        <dbReference type="Proteomes" id="UP001142489"/>
    </source>
</evidence>
<dbReference type="PANTHER" id="PTHR23232:SF133">
    <property type="entry name" value="RIKEN CDNA 1700020N01 GENE"/>
    <property type="match status" value="1"/>
</dbReference>
<sequence length="304" mass="33918">MVSSALVSGGQSPVAFEEVAVSFTQEEWALLDPDQMALHKEVMEETWQTVSSLGTTQMTAPRIPSSLPCDGVEPDQGPVAFEEVAVSFTQEEWALLDPDQRALHREVMEENWQMMSSLEDISRGGKVRPKSERSLTQKLESDRQQRTHTGEDAHTRQKTYESIVGGKHFAMMLHVRAHTGNTCLGCNPCESFVPNTHGGGSPEEKELPQEPAGWLKSLQLRERQCPDEIQLQEPGPSILKDQNFEGKWLLPVMEEVDAHKDASSCLPSPGLLAGNRTQALEIRPVNLDNSTLAWMPLPQLWRDK</sequence>
<feature type="compositionally biased region" description="Basic and acidic residues" evidence="1">
    <location>
        <begin position="129"/>
        <end position="155"/>
    </location>
</feature>